<comment type="caution">
    <text evidence="2">The sequence shown here is derived from an EMBL/GenBank/DDBJ whole genome shotgun (WGS) entry which is preliminary data.</text>
</comment>
<protein>
    <submittedName>
        <fullName evidence="2">Uncharacterized protein</fullName>
    </submittedName>
</protein>
<feature type="coiled-coil region" evidence="1">
    <location>
        <begin position="259"/>
        <end position="329"/>
    </location>
</feature>
<name>A0A1R2B1S1_9CILI</name>
<proteinExistence type="predicted"/>
<gene>
    <name evidence="2" type="ORF">SteCoe_31232</name>
</gene>
<keyword evidence="3" id="KW-1185">Reference proteome</keyword>
<organism evidence="2 3">
    <name type="scientific">Stentor coeruleus</name>
    <dbReference type="NCBI Taxonomy" id="5963"/>
    <lineage>
        <taxon>Eukaryota</taxon>
        <taxon>Sar</taxon>
        <taxon>Alveolata</taxon>
        <taxon>Ciliophora</taxon>
        <taxon>Postciliodesmatophora</taxon>
        <taxon>Heterotrichea</taxon>
        <taxon>Heterotrichida</taxon>
        <taxon>Stentoridae</taxon>
        <taxon>Stentor</taxon>
    </lineage>
</organism>
<accession>A0A1R2B1S1</accession>
<dbReference type="AlphaFoldDB" id="A0A1R2B1S1"/>
<evidence type="ECO:0000256" key="1">
    <source>
        <dbReference type="SAM" id="Coils"/>
    </source>
</evidence>
<keyword evidence="1" id="KW-0175">Coiled coil</keyword>
<dbReference type="Proteomes" id="UP000187209">
    <property type="component" value="Unassembled WGS sequence"/>
</dbReference>
<feature type="coiled-coil region" evidence="1">
    <location>
        <begin position="355"/>
        <end position="515"/>
    </location>
</feature>
<reference evidence="2 3" key="1">
    <citation type="submission" date="2016-11" db="EMBL/GenBank/DDBJ databases">
        <title>The macronuclear genome of Stentor coeruleus: a giant cell with tiny introns.</title>
        <authorList>
            <person name="Slabodnick M."/>
            <person name="Ruby J.G."/>
            <person name="Reiff S.B."/>
            <person name="Swart E.C."/>
            <person name="Gosai S."/>
            <person name="Prabakaran S."/>
            <person name="Witkowska E."/>
            <person name="Larue G.E."/>
            <person name="Fisher S."/>
            <person name="Freeman R.M."/>
            <person name="Gunawardena J."/>
            <person name="Chu W."/>
            <person name="Stover N.A."/>
            <person name="Gregory B.D."/>
            <person name="Nowacki M."/>
            <person name="Derisi J."/>
            <person name="Roy S.W."/>
            <person name="Marshall W.F."/>
            <person name="Sood P."/>
        </authorList>
    </citation>
    <scope>NUCLEOTIDE SEQUENCE [LARGE SCALE GENOMIC DNA]</scope>
    <source>
        <strain evidence="2">WM001</strain>
    </source>
</reference>
<dbReference type="OrthoDB" id="290929at2759"/>
<sequence>MRSRTAPVDSSNTIRNHLSKIRQARAEVEAKPDDLTPKVTLWRNSIDNLQRELEKQAKYIASLREVSEDPNKVRELRFREALYSVIKDIGEEFKSLVGILKNTTHLSKNSEFASWDLVNLSLRSELSKCIIAGNEGPEQAIAMLRHVYQYRDNILSQILQSFLHKKIVLWMDLGLQSEEYVKGEVLTAWQRILKSQADLGHIPTRCDFIHPKADPNDLKGYIPELISVLSSFTEEFGATVRMIENNFKLHGDSKTSPYVTSLREEIENNKKQIYNLEKELQAARSMLKNPDKRELISINRDVIETNHKLELANANAQRLKIEKINLESKNIECIQNIEDMQTRLKTLNESVFPRLEDLERIQDEIMNELKKIRQDADLLPEMFRNEVKLKKTIREEKLQAEEKMKKVFEELEEARNSRHKLEQERDRKERISLQAIAAKNILDQYLKEANQKLEDQKKIISESNLHIEKLSKDVEHYKSQYLELQEHMYVLNNRINELEDQKKALIDQLKAIGVQSKAHYVHRRLDKN</sequence>
<dbReference type="EMBL" id="MPUH01001059">
    <property type="protein sequence ID" value="OMJ70731.1"/>
    <property type="molecule type" value="Genomic_DNA"/>
</dbReference>
<evidence type="ECO:0000313" key="2">
    <source>
        <dbReference type="EMBL" id="OMJ70731.1"/>
    </source>
</evidence>
<evidence type="ECO:0000313" key="3">
    <source>
        <dbReference type="Proteomes" id="UP000187209"/>
    </source>
</evidence>